<gene>
    <name evidence="1" type="ORF">H9828_08815</name>
</gene>
<comment type="caution">
    <text evidence="1">The sequence shown here is derived from an EMBL/GenBank/DDBJ whole genome shotgun (WGS) entry which is preliminary data.</text>
</comment>
<dbReference type="PROSITE" id="PS51257">
    <property type="entry name" value="PROKAR_LIPOPROTEIN"/>
    <property type="match status" value="1"/>
</dbReference>
<accession>A0A9D1Z181</accession>
<proteinExistence type="predicted"/>
<organism evidence="1 2">
    <name type="scientific">Candidatus Alistipes intestinigallinarum</name>
    <dbReference type="NCBI Taxonomy" id="2838440"/>
    <lineage>
        <taxon>Bacteria</taxon>
        <taxon>Pseudomonadati</taxon>
        <taxon>Bacteroidota</taxon>
        <taxon>Bacteroidia</taxon>
        <taxon>Bacteroidales</taxon>
        <taxon>Rikenellaceae</taxon>
        <taxon>Alistipes</taxon>
    </lineage>
</organism>
<sequence length="279" mass="31763">MKKIMFAALAATLLAGCYKVDIFWTNHPETARIILTTDWSKRSPDAAMPDQYGIHLLSPELSWMVSETRFEIPNLFEPGTYTLQVCNAAENIRLDGTIASLYWEPIISSRPTRSSGDLEEVYYFYQTPGYFFWGSVTQTIEADRDYEITVPMRQITRPVEVDLTIMGAGLQDFTSCFVNINGAVDAWDCEADKPVGQRMIMSMEGELHADNRLTGATRMLGVVEDQAIEMTVELLYETENDSEWIESYPVDLTEEFRDFNTGDRTVPLVIETEVEFPPR</sequence>
<evidence type="ECO:0000313" key="1">
    <source>
        <dbReference type="EMBL" id="HIY69503.1"/>
    </source>
</evidence>
<dbReference type="Proteomes" id="UP000886844">
    <property type="component" value="Unassembled WGS sequence"/>
</dbReference>
<evidence type="ECO:0008006" key="3">
    <source>
        <dbReference type="Google" id="ProtNLM"/>
    </source>
</evidence>
<reference evidence="1" key="1">
    <citation type="journal article" date="2021" name="PeerJ">
        <title>Extensive microbial diversity within the chicken gut microbiome revealed by metagenomics and culture.</title>
        <authorList>
            <person name="Gilroy R."/>
            <person name="Ravi A."/>
            <person name="Getino M."/>
            <person name="Pursley I."/>
            <person name="Horton D.L."/>
            <person name="Alikhan N.F."/>
            <person name="Baker D."/>
            <person name="Gharbi K."/>
            <person name="Hall N."/>
            <person name="Watson M."/>
            <person name="Adriaenssens E.M."/>
            <person name="Foster-Nyarko E."/>
            <person name="Jarju S."/>
            <person name="Secka A."/>
            <person name="Antonio M."/>
            <person name="Oren A."/>
            <person name="Chaudhuri R.R."/>
            <person name="La Ragione R."/>
            <person name="Hildebrand F."/>
            <person name="Pallen M.J."/>
        </authorList>
    </citation>
    <scope>NUCLEOTIDE SEQUENCE</scope>
    <source>
        <strain evidence="1">5134</strain>
    </source>
</reference>
<protein>
    <recommendedName>
        <fullName evidence="3">DUF5119 domain-containing protein</fullName>
    </recommendedName>
</protein>
<name>A0A9D1Z181_9BACT</name>
<dbReference type="AlphaFoldDB" id="A0A9D1Z181"/>
<dbReference type="EMBL" id="DXDA01000068">
    <property type="protein sequence ID" value="HIY69503.1"/>
    <property type="molecule type" value="Genomic_DNA"/>
</dbReference>
<evidence type="ECO:0000313" key="2">
    <source>
        <dbReference type="Proteomes" id="UP000886844"/>
    </source>
</evidence>
<reference evidence="1" key="2">
    <citation type="submission" date="2021-04" db="EMBL/GenBank/DDBJ databases">
        <authorList>
            <person name="Gilroy R."/>
        </authorList>
    </citation>
    <scope>NUCLEOTIDE SEQUENCE</scope>
    <source>
        <strain evidence="1">5134</strain>
    </source>
</reference>